<feature type="domain" description="Pyridoxamine 5'-phosphate oxidase N-terminal" evidence="2">
    <location>
        <begin position="8"/>
        <end position="133"/>
    </location>
</feature>
<dbReference type="PANTHER" id="PTHR35176:SF6">
    <property type="entry name" value="HEME OXYGENASE HI_0854-RELATED"/>
    <property type="match status" value="1"/>
</dbReference>
<accession>A0ABS6B5B8</accession>
<evidence type="ECO:0000259" key="2">
    <source>
        <dbReference type="Pfam" id="PF01243"/>
    </source>
</evidence>
<reference evidence="3 4" key="1">
    <citation type="submission" date="2021-06" db="EMBL/GenBank/DDBJ databases">
        <title>Actinomycetes sequencing.</title>
        <authorList>
            <person name="Shan Q."/>
        </authorList>
    </citation>
    <scope>NUCLEOTIDE SEQUENCE [LARGE SCALE GENOMIC DNA]</scope>
    <source>
        <strain evidence="3 4">NEAU-G5</strain>
    </source>
</reference>
<dbReference type="InterPro" id="IPR052019">
    <property type="entry name" value="F420H2_bilvrd_red/Heme_oxyg"/>
</dbReference>
<dbReference type="InterPro" id="IPR011576">
    <property type="entry name" value="Pyridox_Oxase_N"/>
</dbReference>
<keyword evidence="4" id="KW-1185">Reference proteome</keyword>
<dbReference type="PANTHER" id="PTHR35176">
    <property type="entry name" value="HEME OXYGENASE HI_0854-RELATED"/>
    <property type="match status" value="1"/>
</dbReference>
<dbReference type="SUPFAM" id="SSF50475">
    <property type="entry name" value="FMN-binding split barrel"/>
    <property type="match status" value="1"/>
</dbReference>
<sequence>MRTTLSAKAVAGINGGLLAHLVTIDEDGAPYVRCVWTKAEAETLTIGTIGLDKRYVRNLQRDPRVSISYESGRIDDHGLAEYLVAEGRAEITEGGARTLLRELAKAYIGPDVDFLSDPSVGEGHLVRVRLTKVSGSGAWLD</sequence>
<evidence type="ECO:0000313" key="4">
    <source>
        <dbReference type="Proteomes" id="UP000733379"/>
    </source>
</evidence>
<dbReference type="InterPro" id="IPR012349">
    <property type="entry name" value="Split_barrel_FMN-bd"/>
</dbReference>
<comment type="caution">
    <text evidence="3">The sequence shown here is derived from an EMBL/GenBank/DDBJ whole genome shotgun (WGS) entry which is preliminary data.</text>
</comment>
<dbReference type="Gene3D" id="2.30.110.10">
    <property type="entry name" value="Electron Transport, Fmn-binding Protein, Chain A"/>
    <property type="match status" value="1"/>
</dbReference>
<evidence type="ECO:0000313" key="3">
    <source>
        <dbReference type="EMBL" id="MBU3064408.1"/>
    </source>
</evidence>
<evidence type="ECO:0000256" key="1">
    <source>
        <dbReference type="ARBA" id="ARBA00023002"/>
    </source>
</evidence>
<proteinExistence type="predicted"/>
<protein>
    <submittedName>
        <fullName evidence="3">Pyridoxamine 5'-phosphate oxidase family protein</fullName>
    </submittedName>
</protein>
<organism evidence="3 4">
    <name type="scientific">Nocardia albiluteola</name>
    <dbReference type="NCBI Taxonomy" id="2842303"/>
    <lineage>
        <taxon>Bacteria</taxon>
        <taxon>Bacillati</taxon>
        <taxon>Actinomycetota</taxon>
        <taxon>Actinomycetes</taxon>
        <taxon>Mycobacteriales</taxon>
        <taxon>Nocardiaceae</taxon>
        <taxon>Nocardia</taxon>
    </lineage>
</organism>
<dbReference type="EMBL" id="JAHKNI010000007">
    <property type="protein sequence ID" value="MBU3064408.1"/>
    <property type="molecule type" value="Genomic_DNA"/>
</dbReference>
<name>A0ABS6B5B8_9NOCA</name>
<keyword evidence="1" id="KW-0560">Oxidoreductase</keyword>
<dbReference type="Proteomes" id="UP000733379">
    <property type="component" value="Unassembled WGS sequence"/>
</dbReference>
<dbReference type="Pfam" id="PF01243">
    <property type="entry name" value="PNPOx_N"/>
    <property type="match status" value="1"/>
</dbReference>
<dbReference type="RefSeq" id="WP_215919533.1">
    <property type="nucleotide sequence ID" value="NZ_JAHKNI010000007.1"/>
</dbReference>
<gene>
    <name evidence="3" type="ORF">KO481_23100</name>
</gene>